<accession>A0A0C1RJ58</accession>
<keyword evidence="3" id="KW-1185">Reference proteome</keyword>
<dbReference type="AlphaFoldDB" id="A0A0C1RJ58"/>
<dbReference type="Proteomes" id="UP000315925">
    <property type="component" value="Chromosome"/>
</dbReference>
<dbReference type="KEGG" id="mkc:kam1_302"/>
<gene>
    <name evidence="1" type="ORF">A946_09470</name>
    <name evidence="2" type="ORF">kam1_302</name>
</gene>
<organism evidence="2 4">
    <name type="scientific">Methylacidiphilum kamchatkense Kam1</name>
    <dbReference type="NCBI Taxonomy" id="1202785"/>
    <lineage>
        <taxon>Bacteria</taxon>
        <taxon>Pseudomonadati</taxon>
        <taxon>Verrucomicrobiota</taxon>
        <taxon>Methylacidiphilae</taxon>
        <taxon>Methylacidiphilales</taxon>
        <taxon>Methylacidiphilaceae</taxon>
        <taxon>Methylacidiphilum (ex Ratnadevi et al. 2023)</taxon>
    </lineage>
</organism>
<reference evidence="2" key="2">
    <citation type="journal article" date="2019" name="BMC Genomics">
        <title>Complete genome sequence analysis of the thermoacidophilic verrucomicrobial methanotroph 'Candidatus Methylacidiphilum kamchatkense' strain Kam1 and comparison with its closest relatives.</title>
        <authorList>
            <person name="Kruse T."/>
            <person name="Ratnadevi C.M."/>
            <person name="Erikstad H.A."/>
            <person name="Birkeland N.K."/>
        </authorList>
    </citation>
    <scope>NUCLEOTIDE SEQUENCE</scope>
    <source>
        <strain evidence="2">Kam1</strain>
    </source>
</reference>
<dbReference type="EMBL" id="CP037899">
    <property type="protein sequence ID" value="QDQ41556.1"/>
    <property type="molecule type" value="Genomic_DNA"/>
</dbReference>
<dbReference type="SUPFAM" id="SSF52402">
    <property type="entry name" value="Adenine nucleotide alpha hydrolases-like"/>
    <property type="match status" value="1"/>
</dbReference>
<reference evidence="1 3" key="1">
    <citation type="submission" date="2014-08" db="EMBL/GenBank/DDBJ databases">
        <title>Methylacidiphilum kamchatkense strain Kam1 draft genome sequence.</title>
        <authorList>
            <person name="Birkeland N.-K."/>
            <person name="Erikstad H.A."/>
        </authorList>
    </citation>
    <scope>NUCLEOTIDE SEQUENCE [LARGE SCALE GENOMIC DNA]</scope>
    <source>
        <strain evidence="1 3">Kam1</strain>
    </source>
</reference>
<sequence length="267" mass="29598">MISKILLFENVPFSLRMAALLASKLRAELLGLFIEDVNLLRLSSLPFAFETEIHSALTRSLEPESLLRRFRTMASQMEQQIAAIAKELNIPWSFQTARGFLWMELIEAAKNCDLIIVSQKGPFSNFLSFYEDPLFQLLEEAKKPVLFLPSDKPLGPPFGVLINPSKDFLPILTFAANLAKKFNGGLTLFVFNGTLSSAQKNYVEALASDMAQLSVIEGLGKDPMALASTIAEEKIGLLIFSMSGIDLKKATLKDLLRKLNCLVLLSP</sequence>
<protein>
    <submittedName>
        <fullName evidence="1">Universal stress protein UspA</fullName>
    </submittedName>
</protein>
<dbReference type="EMBL" id="JQNX01000007">
    <property type="protein sequence ID" value="KIE58117.1"/>
    <property type="molecule type" value="Genomic_DNA"/>
</dbReference>
<dbReference type="Proteomes" id="UP000031594">
    <property type="component" value="Unassembled WGS sequence"/>
</dbReference>
<name>A0A0C1RJ58_9BACT</name>
<evidence type="ECO:0000313" key="3">
    <source>
        <dbReference type="Proteomes" id="UP000031594"/>
    </source>
</evidence>
<dbReference type="RefSeq" id="WP_039721968.1">
    <property type="nucleotide sequence ID" value="NZ_CP037899.1"/>
</dbReference>
<evidence type="ECO:0000313" key="1">
    <source>
        <dbReference type="EMBL" id="KIE58117.1"/>
    </source>
</evidence>
<dbReference type="Gene3D" id="3.40.50.12370">
    <property type="match status" value="1"/>
</dbReference>
<proteinExistence type="predicted"/>
<evidence type="ECO:0000313" key="4">
    <source>
        <dbReference type="Proteomes" id="UP000315925"/>
    </source>
</evidence>
<evidence type="ECO:0000313" key="2">
    <source>
        <dbReference type="EMBL" id="QDQ41556.1"/>
    </source>
</evidence>
<reference evidence="4" key="3">
    <citation type="submission" date="2019-03" db="EMBL/GenBank/DDBJ databases">
        <title>Complete genome of Methylacidiphilum kamchatkense Kam1.</title>
        <authorList>
            <person name="Kruse T."/>
            <person name="Murarilal Ratnadevi C."/>
            <person name="Erikstad H.-A."/>
            <person name="Birkeland N.-K."/>
        </authorList>
    </citation>
    <scope>NUCLEOTIDE SEQUENCE [LARGE SCALE GENOMIC DNA]</scope>
    <source>
        <strain evidence="4">kam1</strain>
    </source>
</reference>
<dbReference type="OrthoDB" id="189896at2"/>
<dbReference type="STRING" id="1202785.A946_09470"/>